<evidence type="ECO:0000313" key="1">
    <source>
        <dbReference type="EMBL" id="QWQ20401.1"/>
    </source>
</evidence>
<proteinExistence type="predicted"/>
<organism evidence="1 2">
    <name type="scientific">Providencia rettgeri</name>
    <dbReference type="NCBI Taxonomy" id="587"/>
    <lineage>
        <taxon>Bacteria</taxon>
        <taxon>Pseudomonadati</taxon>
        <taxon>Pseudomonadota</taxon>
        <taxon>Gammaproteobacteria</taxon>
        <taxon>Enterobacterales</taxon>
        <taxon>Morganellaceae</taxon>
        <taxon>Providencia</taxon>
    </lineage>
</organism>
<protein>
    <submittedName>
        <fullName evidence="1">Uncharacterized protein</fullName>
    </submittedName>
</protein>
<dbReference type="EMBL" id="CP076405">
    <property type="protein sequence ID" value="QWQ20401.1"/>
    <property type="molecule type" value="Genomic_DNA"/>
</dbReference>
<reference evidence="1" key="1">
    <citation type="submission" date="2021-06" db="EMBL/GenBank/DDBJ databases">
        <title>Emergence of genetically related NDM-1-producing Providencia rettgeri strains in Argentina.</title>
        <authorList>
            <person name="Pasteran F."/>
            <person name="Meo A."/>
            <person name="Gomez S."/>
            <person name="Derdoy L."/>
            <person name="Albronoz E."/>
            <person name="Faccone D."/>
            <person name="Guerriero L."/>
            <person name="Archuby D."/>
            <person name="Tarzia A."/>
            <person name="Lopez M."/>
            <person name="Corso A."/>
        </authorList>
    </citation>
    <scope>NUCLEOTIDE SEQUENCE</scope>
    <source>
        <strain evidence="1">PreM15628</strain>
    </source>
</reference>
<sequence length="56" mass="6111">MPKVNIQQIKIVAAVLDELAKQVPELKISQEQLAVVTTAATNICNAFNTDEVSENE</sequence>
<dbReference type="AlphaFoldDB" id="A0AAJ4THX3"/>
<accession>A0AAJ4THX3</accession>
<dbReference type="RefSeq" id="WP_215954230.1">
    <property type="nucleotide sequence ID" value="NZ_CP076405.1"/>
</dbReference>
<evidence type="ECO:0000313" key="2">
    <source>
        <dbReference type="Proteomes" id="UP000682358"/>
    </source>
</evidence>
<gene>
    <name evidence="1" type="ORF">KOF27_17705</name>
</gene>
<dbReference type="Proteomes" id="UP000682358">
    <property type="component" value="Chromosome"/>
</dbReference>
<name>A0AAJ4THX3_PRORE</name>